<feature type="domain" description="Thiolase C-terminal" evidence="1">
    <location>
        <begin position="263"/>
        <end position="391"/>
    </location>
</feature>
<dbReference type="Proteomes" id="UP000019491">
    <property type="component" value="Unassembled WGS sequence"/>
</dbReference>
<dbReference type="SUPFAM" id="SSF53901">
    <property type="entry name" value="Thiolase-like"/>
    <property type="match status" value="2"/>
</dbReference>
<dbReference type="PANTHER" id="PTHR42870">
    <property type="entry name" value="ACETYL-COA C-ACETYLTRANSFERASE"/>
    <property type="match status" value="1"/>
</dbReference>
<dbReference type="AlphaFoldDB" id="X0PYY6"/>
<evidence type="ECO:0000259" key="1">
    <source>
        <dbReference type="Pfam" id="PF22691"/>
    </source>
</evidence>
<dbReference type="InterPro" id="IPR002155">
    <property type="entry name" value="Thiolase"/>
</dbReference>
<reference evidence="2 3" key="1">
    <citation type="submission" date="2014-02" db="EMBL/GenBank/DDBJ databases">
        <title>Whole genome shotgun sequence of Rhodococcus wratislaviensis NBRC 100605.</title>
        <authorList>
            <person name="Hosoyama A."/>
            <person name="Tsuchikane K."/>
            <person name="Yoshida I."/>
            <person name="Ohji S."/>
            <person name="Ichikawa N."/>
            <person name="Yamazoe A."/>
            <person name="Fujita N."/>
        </authorList>
    </citation>
    <scope>NUCLEOTIDE SEQUENCE [LARGE SCALE GENOMIC DNA]</scope>
    <source>
        <strain evidence="2 3">NBRC 100605</strain>
    </source>
</reference>
<dbReference type="Pfam" id="PF22691">
    <property type="entry name" value="Thiolase_C_1"/>
    <property type="match status" value="1"/>
</dbReference>
<dbReference type="PIRSF" id="PIRSF000429">
    <property type="entry name" value="Ac-CoA_Ac_transf"/>
    <property type="match status" value="1"/>
</dbReference>
<organism evidence="2 3">
    <name type="scientific">Rhodococcus wratislaviensis NBRC 100605</name>
    <dbReference type="NCBI Taxonomy" id="1219028"/>
    <lineage>
        <taxon>Bacteria</taxon>
        <taxon>Bacillati</taxon>
        <taxon>Actinomycetota</taxon>
        <taxon>Actinomycetes</taxon>
        <taxon>Mycobacteriales</taxon>
        <taxon>Nocardiaceae</taxon>
        <taxon>Rhodococcus</taxon>
    </lineage>
</organism>
<dbReference type="Gene3D" id="3.40.47.10">
    <property type="match status" value="1"/>
</dbReference>
<proteinExistence type="predicted"/>
<sequence length="398" mass="42080">MPERSFERTAAITGLGQSAVGRRLGRSALDLTIDACAAAIADAGLRNSDIDGLSTYPGGDPIASYGYGGPSTYELQDALRLNVEWYQGAAELPGQLGALVSACMAIATGMARHVLVYRTVTESSAQGSAGRGAVLGIEAQAASGMGSWMAPFGGISAVNWLAPVATRHFHEYGTTREQLGQIPLVFRRNAGLNPKAIFRSPLTMDEYLWARMISSPLCLFDCDIPVDGSTALIISRADEAKDRRHGGVFFDAIGTALRGRPSWDQYEDMASMASQGAADQLWKRSSLTPRDVDLAQLYDGFSILALVWLESLGFCGEGEAGPYLEGGERISLSGELPLNTAGGQLSAGRLHGFGLIHEAVTQLRRKAGERQVADAEVALVANGGGPIAGAMILTRDCP</sequence>
<dbReference type="GO" id="GO:0016747">
    <property type="term" value="F:acyltransferase activity, transferring groups other than amino-acyl groups"/>
    <property type="evidence" value="ECO:0007669"/>
    <property type="project" value="InterPro"/>
</dbReference>
<keyword evidence="3" id="KW-1185">Reference proteome</keyword>
<dbReference type="EMBL" id="BAWF01000009">
    <property type="protein sequence ID" value="GAF43662.1"/>
    <property type="molecule type" value="Genomic_DNA"/>
</dbReference>
<evidence type="ECO:0000313" key="3">
    <source>
        <dbReference type="Proteomes" id="UP000019491"/>
    </source>
</evidence>
<dbReference type="PANTHER" id="PTHR42870:SF1">
    <property type="entry name" value="NON-SPECIFIC LIPID-TRANSFER PROTEIN-LIKE 2"/>
    <property type="match status" value="1"/>
</dbReference>
<dbReference type="RefSeq" id="WP_037228593.1">
    <property type="nucleotide sequence ID" value="NZ_BAWF01000009.1"/>
</dbReference>
<dbReference type="CDD" id="cd00829">
    <property type="entry name" value="SCP-x_thiolase"/>
    <property type="match status" value="1"/>
</dbReference>
<evidence type="ECO:0000313" key="2">
    <source>
        <dbReference type="EMBL" id="GAF43662.1"/>
    </source>
</evidence>
<name>X0PYY6_RHOWR</name>
<gene>
    <name evidence="2" type="ORF">RW1_009_00860</name>
</gene>
<dbReference type="InterPro" id="IPR016039">
    <property type="entry name" value="Thiolase-like"/>
</dbReference>
<dbReference type="InterPro" id="IPR055140">
    <property type="entry name" value="Thiolase_C_2"/>
</dbReference>
<accession>X0PYY6</accession>
<comment type="caution">
    <text evidence="2">The sequence shown here is derived from an EMBL/GenBank/DDBJ whole genome shotgun (WGS) entry which is preliminary data.</text>
</comment>
<protein>
    <recommendedName>
        <fullName evidence="1">Thiolase C-terminal domain-containing protein</fullName>
    </recommendedName>
</protein>